<proteinExistence type="predicted"/>
<evidence type="ECO:0000256" key="1">
    <source>
        <dbReference type="SAM" id="Phobius"/>
    </source>
</evidence>
<dbReference type="SUPFAM" id="SSF63825">
    <property type="entry name" value="YWTD domain"/>
    <property type="match status" value="1"/>
</dbReference>
<gene>
    <name evidence="2" type="ORF">COV06_01560</name>
</gene>
<protein>
    <recommendedName>
        <fullName evidence="4">PPM-type phosphatase domain-containing protein</fullName>
    </recommendedName>
</protein>
<sequence length="699" mass="78221">MLRGKPRGTFLTFTQPLEHNNGHVFLLLDLDATCKVAPNVIALLRESVERLGRTLSAESHLQHRFEQVLQSVNEDLSELIEKGVCPTESLHIALGVLRDGAFILSATGELNALFLRKTAKQRFRVFDLSQNLQSEAGKIEERKLFSVVLDGDLQADDVLFLASRELQNVLTVEEIHPLLSTLPPASALEAIEQYLPVKTHLSIVLFQVRVEKDILTGFGKHTTGKSSMNALLESERKTTSMLELEKPHVQQTFSQFVRLVRSGNAIERKETLRRIGERLLHWIKILGSQAFHILTSIAVSVVSLLSAIVTRGSRRERSIKNMKSTWGRTINSIKAQFHHAGWGSRLLLISGIVFVVLFSSITAYTRFQTTSQTEREVITATFDEIQSKRDRAHASNLYQDEAAARQQLQEALSLLDTIDTKKQTQKDQVEQVRAGILEDLNVIRHLLQPTITTIPVVNQVIASGEKSTVYFRDGSQANLNGSTLEPAERTGEETGYLRLVTTYNDTVVGLDEHNTFLAYHSDTQSWSRVGINSVEGEFTDAVDLFHYGERLYVLTSSNLYRHQRVENGEYGPGTSWLQDPVDLSQVQAIAIDGNVWLADNGSVRRLEQGREVGADMSSIDPPLGAVRDLWTNAETPFLFILDPANKRVIVYNKETQTLVNQYVDDAIGSAFGMRVDIANKTIILYAPTTVYTFPLSDTL</sequence>
<comment type="caution">
    <text evidence="2">The sequence shown here is derived from an EMBL/GenBank/DDBJ whole genome shotgun (WGS) entry which is preliminary data.</text>
</comment>
<accession>A0A2H0RNP3</accession>
<dbReference type="AlphaFoldDB" id="A0A2H0RNP3"/>
<dbReference type="EMBL" id="PCYM01000001">
    <property type="protein sequence ID" value="PIR48066.1"/>
    <property type="molecule type" value="Genomic_DNA"/>
</dbReference>
<keyword evidence="1" id="KW-1133">Transmembrane helix</keyword>
<keyword evidence="1" id="KW-0812">Transmembrane</keyword>
<evidence type="ECO:0008006" key="4">
    <source>
        <dbReference type="Google" id="ProtNLM"/>
    </source>
</evidence>
<evidence type="ECO:0000313" key="2">
    <source>
        <dbReference type="EMBL" id="PIR48066.1"/>
    </source>
</evidence>
<keyword evidence="1" id="KW-0472">Membrane</keyword>
<dbReference type="Proteomes" id="UP000230084">
    <property type="component" value="Unassembled WGS sequence"/>
</dbReference>
<name>A0A2H0RNP3_9BACT</name>
<reference evidence="2 3" key="1">
    <citation type="submission" date="2017-09" db="EMBL/GenBank/DDBJ databases">
        <title>Depth-based differentiation of microbial function through sediment-hosted aquifers and enrichment of novel symbionts in the deep terrestrial subsurface.</title>
        <authorList>
            <person name="Probst A.J."/>
            <person name="Ladd B."/>
            <person name="Jarett J.K."/>
            <person name="Geller-Mcgrath D.E."/>
            <person name="Sieber C.M."/>
            <person name="Emerson J.B."/>
            <person name="Anantharaman K."/>
            <person name="Thomas B.C."/>
            <person name="Malmstrom R."/>
            <person name="Stieglmeier M."/>
            <person name="Klingl A."/>
            <person name="Woyke T."/>
            <person name="Ryan C.M."/>
            <person name="Banfield J.F."/>
        </authorList>
    </citation>
    <scope>NUCLEOTIDE SEQUENCE [LARGE SCALE GENOMIC DNA]</scope>
    <source>
        <strain evidence="2">CG10_big_fil_rev_8_21_14_0_10_50_16</strain>
    </source>
</reference>
<feature type="transmembrane region" description="Helical" evidence="1">
    <location>
        <begin position="290"/>
        <end position="310"/>
    </location>
</feature>
<organism evidence="2 3">
    <name type="scientific">Candidatus Uhrbacteria bacterium CG10_big_fil_rev_8_21_14_0_10_50_16</name>
    <dbReference type="NCBI Taxonomy" id="1975039"/>
    <lineage>
        <taxon>Bacteria</taxon>
        <taxon>Candidatus Uhriibacteriota</taxon>
    </lineage>
</organism>
<feature type="transmembrane region" description="Helical" evidence="1">
    <location>
        <begin position="346"/>
        <end position="365"/>
    </location>
</feature>
<evidence type="ECO:0000313" key="3">
    <source>
        <dbReference type="Proteomes" id="UP000230084"/>
    </source>
</evidence>